<dbReference type="Proteomes" id="UP001158576">
    <property type="component" value="Chromosome 1"/>
</dbReference>
<dbReference type="CDD" id="cd11684">
    <property type="entry name" value="DHR2_DOCK"/>
    <property type="match status" value="1"/>
</dbReference>
<dbReference type="InterPro" id="IPR043161">
    <property type="entry name" value="DOCK_C_lobe_A"/>
</dbReference>
<evidence type="ECO:0000256" key="3">
    <source>
        <dbReference type="SAM" id="SignalP"/>
    </source>
</evidence>
<feature type="domain" description="DOCKER" evidence="4">
    <location>
        <begin position="259"/>
        <end position="647"/>
    </location>
</feature>
<accession>A0ABN7SKE7</accession>
<feature type="signal peptide" evidence="3">
    <location>
        <begin position="1"/>
        <end position="17"/>
    </location>
</feature>
<evidence type="ECO:0000313" key="6">
    <source>
        <dbReference type="Proteomes" id="UP001158576"/>
    </source>
</evidence>
<name>A0ABN7SKE7_OIKDI</name>
<dbReference type="PANTHER" id="PTHR45653">
    <property type="entry name" value="DEDICATOR OF CYTOKINESIS"/>
    <property type="match status" value="1"/>
</dbReference>
<dbReference type="EMBL" id="OU015566">
    <property type="protein sequence ID" value="CAG5103116.1"/>
    <property type="molecule type" value="Genomic_DNA"/>
</dbReference>
<dbReference type="Gene3D" id="1.20.58.740">
    <property type="match status" value="1"/>
</dbReference>
<evidence type="ECO:0000259" key="4">
    <source>
        <dbReference type="PROSITE" id="PS51651"/>
    </source>
</evidence>
<evidence type="ECO:0000256" key="1">
    <source>
        <dbReference type="PROSITE-ProRule" id="PRU00984"/>
    </source>
</evidence>
<dbReference type="PROSITE" id="PS51651">
    <property type="entry name" value="DOCKER"/>
    <property type="match status" value="1"/>
</dbReference>
<dbReference type="InterPro" id="IPR026791">
    <property type="entry name" value="DOCK"/>
</dbReference>
<proteinExistence type="inferred from homology"/>
<dbReference type="InterPro" id="IPR027357">
    <property type="entry name" value="DOCKER_dom"/>
</dbReference>
<dbReference type="Pfam" id="PF20421">
    <property type="entry name" value="DHR-2_Lobe_C"/>
    <property type="match status" value="1"/>
</dbReference>
<keyword evidence="6" id="KW-1185">Reference proteome</keyword>
<gene>
    <name evidence="5" type="ORF">OKIOD_LOCUS9388</name>
</gene>
<dbReference type="PANTHER" id="PTHR45653:SF10">
    <property type="entry name" value="MYOBLAST CITY, ISOFORM B"/>
    <property type="match status" value="1"/>
</dbReference>
<reference evidence="5 6" key="1">
    <citation type="submission" date="2021-04" db="EMBL/GenBank/DDBJ databases">
        <authorList>
            <person name="Bliznina A."/>
        </authorList>
    </citation>
    <scope>NUCLEOTIDE SEQUENCE [LARGE SCALE GENOMIC DNA]</scope>
</reference>
<sequence>METTLVSCALLVPLIISADKSSLSSSENAASSSPVQVITAILRILGEKVAFEHFYRSNLNSDKKKDEFLPVLFRILGKMLDGYEETMENDEERRLVFIFGHCLGNFLLSLLGRIEMTTDLWKQTIVLSSRICLGPDFQMESWVLPPSDIRKTSLGIILDLIKTDKETEEVSKENISKLERDFLNSIVWLFSKGKGDVKYVLLVNQILSEWVQKNINDHPEGHKFVSRLTGAMKLLLDYRDCGDNRVAQIAGLVNLAQFFFRCSRVDLYRDYLFKLYDVQLGQNARLEAANCLTKINETLKFEETSAAGEKFSEDWARKMFPEASTEPEVKELLIAETISMMEDAKEFSKAIQLCSALESYYSELEDSAQIADILRIRSGLIARAPQSETAYSFFYLGFWGNGFPKNFQNVQMIARGEELERLEDFQESVLEWFPNAKLILNSDLISEEIKKSQEMHVQIFPVKAKPFHGDAHGLRQFEHRKKFSKSPGIENAAVEEKTFITVDSLPGVSTHVKIGHVTTITRQPIEVALEAIRSKNEEIKKTVKTILTSNGDNGHLGMLLQGTIDARVNGGLKIYEDAFLNENSEIPSEFQKQLKKVIRDQIPILEKALVLHGKNISSSLLPLHKNLLEMFEKMKSEIISKYGAGEPWELPVRRRCLRKIRDPEEFSIESCSSSEIRKTEAGNNRKTRPVSWMESTHNIALSAYGGSEQSLSERGRRRRSKPTEWFSQLLGSQKNLNALDKSQQMVLQENIQNIRPRRPCSLPRSPKLNGERSPKPEKSQKMKVKNIPLR</sequence>
<feature type="region of interest" description="Disordered" evidence="2">
    <location>
        <begin position="673"/>
        <end position="692"/>
    </location>
</feature>
<dbReference type="InterPro" id="IPR043162">
    <property type="entry name" value="DOCK_C_lobe_C"/>
</dbReference>
<keyword evidence="3" id="KW-0732">Signal</keyword>
<protein>
    <submittedName>
        <fullName evidence="5">Oidioi.mRNA.OKI2018_I69.chr1.g623.t1.cds</fullName>
    </submittedName>
</protein>
<evidence type="ECO:0000256" key="2">
    <source>
        <dbReference type="SAM" id="MobiDB-lite"/>
    </source>
</evidence>
<evidence type="ECO:0000313" key="5">
    <source>
        <dbReference type="EMBL" id="CAG5103116.1"/>
    </source>
</evidence>
<feature type="compositionally biased region" description="Basic and acidic residues" evidence="2">
    <location>
        <begin position="769"/>
        <end position="780"/>
    </location>
</feature>
<feature type="region of interest" description="Disordered" evidence="2">
    <location>
        <begin position="751"/>
        <end position="790"/>
    </location>
</feature>
<dbReference type="Gene3D" id="1.25.40.410">
    <property type="match status" value="1"/>
</dbReference>
<organism evidence="5 6">
    <name type="scientific">Oikopleura dioica</name>
    <name type="common">Tunicate</name>
    <dbReference type="NCBI Taxonomy" id="34765"/>
    <lineage>
        <taxon>Eukaryota</taxon>
        <taxon>Metazoa</taxon>
        <taxon>Chordata</taxon>
        <taxon>Tunicata</taxon>
        <taxon>Appendicularia</taxon>
        <taxon>Copelata</taxon>
        <taxon>Oikopleuridae</taxon>
        <taxon>Oikopleura</taxon>
    </lineage>
</organism>
<comment type="similarity">
    <text evidence="1">Belongs to the DOCK family.</text>
</comment>
<dbReference type="InterPro" id="IPR046773">
    <property type="entry name" value="DOCKER_Lobe_C"/>
</dbReference>
<feature type="chain" id="PRO_5045594383" evidence="3">
    <location>
        <begin position="18"/>
        <end position="790"/>
    </location>
</feature>